<name>A0A4P7M3S9_SALSE</name>
<gene>
    <name evidence="1" type="ORF">E5F22_24130</name>
</gene>
<proteinExistence type="predicted"/>
<dbReference type="EMBL" id="CP038594">
    <property type="protein sequence ID" value="QBY65754.1"/>
    <property type="molecule type" value="Genomic_DNA"/>
</dbReference>
<evidence type="ECO:0000313" key="1">
    <source>
        <dbReference type="EMBL" id="QBY65754.1"/>
    </source>
</evidence>
<dbReference type="RefSeq" id="WP_045620301.1">
    <property type="nucleotide sequence ID" value="NZ_CP038592.1"/>
</dbReference>
<evidence type="ECO:0000313" key="2">
    <source>
        <dbReference type="Proteomes" id="UP000295223"/>
    </source>
</evidence>
<protein>
    <submittedName>
        <fullName evidence="1">Uncharacterized protein</fullName>
    </submittedName>
</protein>
<organism evidence="1 2">
    <name type="scientific">Salmonella senftenberg</name>
    <dbReference type="NCBI Taxonomy" id="28150"/>
    <lineage>
        <taxon>Bacteria</taxon>
        <taxon>Pseudomonadati</taxon>
        <taxon>Pseudomonadota</taxon>
        <taxon>Gammaproteobacteria</taxon>
        <taxon>Enterobacterales</taxon>
        <taxon>Enterobacteriaceae</taxon>
        <taxon>Salmonella</taxon>
    </lineage>
</organism>
<reference evidence="1 2" key="1">
    <citation type="submission" date="2019-04" db="EMBL/GenBank/DDBJ databases">
        <title>Development of a multi-locus typing scheme for an Enterobacteriaceae linear plasmid that mediates inter-species transfer of flagella.</title>
        <authorList>
            <person name="Robertson J."/>
            <person name="Lin J."/>
            <person name="Wren-Hedegus A."/>
            <person name="Arya G."/>
            <person name="Carrillo C."/>
            <person name="Nash J.H.E."/>
        </authorList>
    </citation>
    <scope>NUCLEOTIDE SEQUENCE [LARGE SCALE GENOMIC DNA]</scope>
    <source>
        <strain evidence="1 2">SA20130280</strain>
        <plasmid evidence="2">psa20130280.1</plasmid>
    </source>
</reference>
<dbReference type="Proteomes" id="UP000295223">
    <property type="component" value="Plasmid pSA20130280.1"/>
</dbReference>
<geneLocation type="plasmid" evidence="2">
    <name>psa20130280.1</name>
</geneLocation>
<dbReference type="AlphaFoldDB" id="A0A4P7M3S9"/>
<dbReference type="GeneID" id="39817289"/>
<keyword evidence="1" id="KW-0614">Plasmid</keyword>
<accession>A0A4P7M3S9</accession>
<sequence>MNINNNKDRIKEIESLGVSGEETPLTPPDGIVGAINELREEECSLPDPLFVGKLVNPLIMKDKPGYAKKMKERKHITFKPNEDGLDLLECYYNDFYIELYTRDYNEHLQAIPKKNLEKLARVDKKFQTYMEETEYTFYENISELFDLFGDTIYEWGMATPSVDSSVIFTKAVLTEAVLRNMPVYPDLMNEQQGRILRRLFIDIKHEYKMVYHPEMTKEVRTTHYICGKNYYESMSKNKSYLLSSGY</sequence>